<dbReference type="UniPathway" id="UPA00113">
    <property type="reaction ID" value="UER00530"/>
</dbReference>
<dbReference type="InterPro" id="IPR005844">
    <property type="entry name" value="A-D-PHexomutase_a/b/a-I"/>
</dbReference>
<dbReference type="OrthoDB" id="1928at2759"/>
<dbReference type="GO" id="GO:0004610">
    <property type="term" value="F:phosphoacetylglucosamine mutase activity"/>
    <property type="evidence" value="ECO:0007669"/>
    <property type="project" value="UniProtKB-UniRule"/>
</dbReference>
<accession>A0A556V8D8</accession>
<proteinExistence type="inferred from homology"/>
<evidence type="ECO:0000256" key="13">
    <source>
        <dbReference type="PIRSR" id="PIRSR016408-3"/>
    </source>
</evidence>
<feature type="domain" description="Phosphoacetylglucosamine mutase AMG1" evidence="16">
    <location>
        <begin position="264"/>
        <end position="372"/>
    </location>
</feature>
<evidence type="ECO:0000256" key="10">
    <source>
        <dbReference type="ARBA" id="ARBA00032065"/>
    </source>
</evidence>
<dbReference type="EMBL" id="VCAZ01000157">
    <property type="protein sequence ID" value="TSZ83229.1"/>
    <property type="molecule type" value="Genomic_DNA"/>
</dbReference>
<dbReference type="GO" id="GO:0006048">
    <property type="term" value="P:UDP-N-acetylglucosamine biosynthetic process"/>
    <property type="evidence" value="ECO:0007669"/>
    <property type="project" value="UniProtKB-UniRule"/>
</dbReference>
<dbReference type="GO" id="GO:0030097">
    <property type="term" value="P:hemopoiesis"/>
    <property type="evidence" value="ECO:0007669"/>
    <property type="project" value="TreeGrafter"/>
</dbReference>
<evidence type="ECO:0000256" key="4">
    <source>
        <dbReference type="ARBA" id="ARBA00012731"/>
    </source>
</evidence>
<dbReference type="Pfam" id="PF21404">
    <property type="entry name" value="AMG1_III"/>
    <property type="match status" value="1"/>
</dbReference>
<comment type="function">
    <text evidence="11">Catalyzes the conversion of GlcNAc-6-P into GlcNAc-1-P during the synthesis of uridine diphosphate/UDP-GlcNAc, a sugar nucleotide critical to multiple glycosylation pathways including protein N- and O-glycosylation.</text>
</comment>
<dbReference type="InterPro" id="IPR016055">
    <property type="entry name" value="A-D-PHexomutase_a/b/a-I/II/III"/>
</dbReference>
<dbReference type="CDD" id="cd03086">
    <property type="entry name" value="PGM3"/>
    <property type="match status" value="1"/>
</dbReference>
<keyword evidence="8 11" id="KW-0413">Isomerase</keyword>
<dbReference type="InterPro" id="IPR016066">
    <property type="entry name" value="A-D-PHexomutase_CS"/>
</dbReference>
<evidence type="ECO:0000256" key="3">
    <source>
        <dbReference type="ARBA" id="ARBA00010231"/>
    </source>
</evidence>
<evidence type="ECO:0000256" key="2">
    <source>
        <dbReference type="ARBA" id="ARBA00004865"/>
    </source>
</evidence>
<evidence type="ECO:0000259" key="14">
    <source>
        <dbReference type="Pfam" id="PF00408"/>
    </source>
</evidence>
<dbReference type="AlphaFoldDB" id="A0A556V8D8"/>
<dbReference type="EC" id="5.4.2.3" evidence="4 11"/>
<dbReference type="SUPFAM" id="SSF53738">
    <property type="entry name" value="Phosphoglucomutase, first 3 domains"/>
    <property type="match status" value="2"/>
</dbReference>
<dbReference type="InterPro" id="IPR036900">
    <property type="entry name" value="A-D-PHexomutase_C_sf"/>
</dbReference>
<evidence type="ECO:0000256" key="8">
    <source>
        <dbReference type="ARBA" id="ARBA00023235"/>
    </source>
</evidence>
<keyword evidence="5" id="KW-0597">Phosphoprotein</keyword>
<evidence type="ECO:0000259" key="16">
    <source>
        <dbReference type="Pfam" id="PF21404"/>
    </source>
</evidence>
<dbReference type="GO" id="GO:0000287">
    <property type="term" value="F:magnesium ion binding"/>
    <property type="evidence" value="ECO:0007669"/>
    <property type="project" value="InterPro"/>
</dbReference>
<dbReference type="InterPro" id="IPR005843">
    <property type="entry name" value="A-D-PHexomutase_C"/>
</dbReference>
<comment type="similarity">
    <text evidence="3 11">Belongs to the phosphohexose mutase family.</text>
</comment>
<dbReference type="PIRSF" id="PIRSF016408">
    <property type="entry name" value="PAGM"/>
    <property type="match status" value="1"/>
</dbReference>
<comment type="caution">
    <text evidence="17">The sequence shown here is derived from an EMBL/GenBank/DDBJ whole genome shotgun (WGS) entry which is preliminary data.</text>
</comment>
<feature type="domain" description="Alpha-D-phosphohexomutase alpha/beta/alpha" evidence="15">
    <location>
        <begin position="52"/>
        <end position="100"/>
    </location>
</feature>
<evidence type="ECO:0000256" key="9">
    <source>
        <dbReference type="ARBA" id="ARBA00031926"/>
    </source>
</evidence>
<dbReference type="Gene3D" id="3.30.310.50">
    <property type="entry name" value="Alpha-D-phosphohexomutase, C-terminal domain"/>
    <property type="match status" value="1"/>
</dbReference>
<dbReference type="Proteomes" id="UP000319801">
    <property type="component" value="Unassembled WGS sequence"/>
</dbReference>
<feature type="active site" description="Phosphoserine intermediate" evidence="12">
    <location>
        <position position="65"/>
    </location>
</feature>
<comment type="catalytic activity">
    <reaction evidence="1 11">
        <text>N-acetyl-alpha-D-glucosamine 1-phosphate = N-acetyl-D-glucosamine 6-phosphate</text>
        <dbReference type="Rhea" id="RHEA:23804"/>
        <dbReference type="ChEBI" id="CHEBI:57513"/>
        <dbReference type="ChEBI" id="CHEBI:57776"/>
        <dbReference type="EC" id="5.4.2.3"/>
    </reaction>
</comment>
<keyword evidence="6 11" id="KW-0479">Metal-binding</keyword>
<dbReference type="Gene3D" id="3.40.120.10">
    <property type="entry name" value="Alpha-D-Glucose-1,6-Bisphosphate, subunit A, domain 3"/>
    <property type="match status" value="1"/>
</dbReference>
<name>A0A556V8D8_BAGYA</name>
<evidence type="ECO:0000313" key="17">
    <source>
        <dbReference type="EMBL" id="TSZ83229.1"/>
    </source>
</evidence>
<organism evidence="17 18">
    <name type="scientific">Bagarius yarrelli</name>
    <name type="common">Goonch</name>
    <name type="synonym">Bagrus yarrelli</name>
    <dbReference type="NCBI Taxonomy" id="175774"/>
    <lineage>
        <taxon>Eukaryota</taxon>
        <taxon>Metazoa</taxon>
        <taxon>Chordata</taxon>
        <taxon>Craniata</taxon>
        <taxon>Vertebrata</taxon>
        <taxon>Euteleostomi</taxon>
        <taxon>Actinopterygii</taxon>
        <taxon>Neopterygii</taxon>
        <taxon>Teleostei</taxon>
        <taxon>Ostariophysi</taxon>
        <taxon>Siluriformes</taxon>
        <taxon>Sisoridae</taxon>
        <taxon>Sisorinae</taxon>
        <taxon>Bagarius</taxon>
    </lineage>
</organism>
<evidence type="ECO:0000256" key="11">
    <source>
        <dbReference type="PIRNR" id="PIRNR016408"/>
    </source>
</evidence>
<feature type="domain" description="Alpha-D-phosphohexomutase alpha/beta/alpha" evidence="15">
    <location>
        <begin position="119"/>
        <end position="171"/>
    </location>
</feature>
<keyword evidence="7 11" id="KW-0460">Magnesium</keyword>
<feature type="binding site" description="via phosphate group" evidence="13">
    <location>
        <position position="65"/>
    </location>
    <ligand>
        <name>Mg(2+)</name>
        <dbReference type="ChEBI" id="CHEBI:18420"/>
    </ligand>
</feature>
<dbReference type="Pfam" id="PF00408">
    <property type="entry name" value="PGM_PMM_IV"/>
    <property type="match status" value="1"/>
</dbReference>
<gene>
    <name evidence="17" type="ORF">Baya_13749</name>
</gene>
<comment type="pathway">
    <text evidence="2 11">Nucleotide-sugar biosynthesis; UDP-N-acetyl-alpha-D-glucosamine biosynthesis; N-acetyl-alpha-D-glucosamine 1-phosphate from alpha-D-glucosamine 6-phosphate (route I): step 2/2.</text>
</comment>
<sequence length="468" mass="51744">MPYCNEVSQKSALHPKPKGLTLQYGTAGFRTTASHLDHVMFRMGLLATLRSKKTKSTIGVMVTASHNPEEDNGVKLIDPMGEMVTPEWESYATELANAEQEDLCTVLKDIIAKEGIDVKEAANVVTGRDTRPSSETLSRAVLDGVTCLRGQSLDFGLVTTPQLHYMVLCRNTDSCYGTPTAQGYYAKLSKAFIELTKNAPRRTHDQKRLLVDGANGIGALKLREMEAFLRSELQVELFNDGSSGRLNYLCGADYVKVQQKPPQAYANGSSTQYLEDVMKVTVCCTKTGVKHLHHAAQEFDVGVYFEANGHGTVLFSNKALEQIEQLAEDTNASDEKKRVAKLLENTVNLINQATGDAISDMLLIEAVLALRQMSVQEWDAIYTDLPNRQLKVKVSDRRVIHTADAERKAVTPAGLQDSIDALVKTYKQSRAFVRPSGTEDVLEELEENRSLNSDAEEHKHYTNTVTAL</sequence>
<keyword evidence="18" id="KW-1185">Reference proteome</keyword>
<feature type="domain" description="Alpha-D-phosphohexomutase C-terminal" evidence="14">
    <location>
        <begin position="391"/>
        <end position="442"/>
    </location>
</feature>
<comment type="cofactor">
    <cofactor evidence="11 13">
        <name>Mg(2+)</name>
        <dbReference type="ChEBI" id="CHEBI:18420"/>
    </cofactor>
    <text evidence="11 13">Binds 1 Mg(2+) ion per subunit.</text>
</comment>
<evidence type="ECO:0000313" key="18">
    <source>
        <dbReference type="Proteomes" id="UP000319801"/>
    </source>
</evidence>
<evidence type="ECO:0000256" key="1">
    <source>
        <dbReference type="ARBA" id="ARBA00000558"/>
    </source>
</evidence>
<dbReference type="FunFam" id="3.30.310.50:FF:000003">
    <property type="entry name" value="Phosphoacetylglucosamine mutase"/>
    <property type="match status" value="1"/>
</dbReference>
<dbReference type="InterPro" id="IPR049022">
    <property type="entry name" value="AMG1_III"/>
</dbReference>
<protein>
    <recommendedName>
        <fullName evidence="4 11">Phosphoacetylglucosamine mutase</fullName>
        <shortName evidence="11">PAGM</shortName>
        <ecNumber evidence="4 11">5.4.2.3</ecNumber>
    </recommendedName>
    <alternativeName>
        <fullName evidence="10 11">Acetylglucosamine phosphomutase</fullName>
    </alternativeName>
    <alternativeName>
        <fullName evidence="9 11">N-acetylglucosamine-phosphate mutase</fullName>
    </alternativeName>
</protein>
<dbReference type="SUPFAM" id="SSF55957">
    <property type="entry name" value="Phosphoglucomutase, C-terminal domain"/>
    <property type="match status" value="1"/>
</dbReference>
<dbReference type="InterPro" id="IPR016657">
    <property type="entry name" value="PAGM"/>
</dbReference>
<dbReference type="PROSITE" id="PS00710">
    <property type="entry name" value="PGM_PMM"/>
    <property type="match status" value="1"/>
</dbReference>
<evidence type="ECO:0000256" key="5">
    <source>
        <dbReference type="ARBA" id="ARBA00022553"/>
    </source>
</evidence>
<dbReference type="PANTHER" id="PTHR45955">
    <property type="entry name" value="PHOSPHOACETYLGLUCOSAMINE MUTASE"/>
    <property type="match status" value="1"/>
</dbReference>
<evidence type="ECO:0000256" key="7">
    <source>
        <dbReference type="ARBA" id="ARBA00022842"/>
    </source>
</evidence>
<reference evidence="17 18" key="1">
    <citation type="journal article" date="2019" name="Genome Biol. Evol.">
        <title>Whole-Genome Sequencing of the Giant Devil Catfish, Bagarius yarrelli.</title>
        <authorList>
            <person name="Jiang W."/>
            <person name="Lv Y."/>
            <person name="Cheng L."/>
            <person name="Yang K."/>
            <person name="Chao B."/>
            <person name="Wang X."/>
            <person name="Li Y."/>
            <person name="Pan X."/>
            <person name="You X."/>
            <person name="Zhang Y."/>
            <person name="Yang J."/>
            <person name="Li J."/>
            <person name="Zhang X."/>
            <person name="Liu S."/>
            <person name="Sun C."/>
            <person name="Yang J."/>
            <person name="Shi Q."/>
        </authorList>
    </citation>
    <scope>NUCLEOTIDE SEQUENCE [LARGE SCALE GENOMIC DNA]</scope>
    <source>
        <strain evidence="17">JWS20170419001</strain>
        <tissue evidence="17">Muscle</tissue>
    </source>
</reference>
<dbReference type="PANTHER" id="PTHR45955:SF1">
    <property type="entry name" value="PHOSPHOACETYLGLUCOSAMINE MUTASE"/>
    <property type="match status" value="1"/>
</dbReference>
<evidence type="ECO:0000256" key="6">
    <source>
        <dbReference type="ARBA" id="ARBA00022723"/>
    </source>
</evidence>
<dbReference type="Pfam" id="PF02878">
    <property type="entry name" value="PGM_PMM_I"/>
    <property type="match status" value="2"/>
</dbReference>
<evidence type="ECO:0000256" key="12">
    <source>
        <dbReference type="PIRSR" id="PIRSR016408-1"/>
    </source>
</evidence>
<evidence type="ECO:0000259" key="15">
    <source>
        <dbReference type="Pfam" id="PF02878"/>
    </source>
</evidence>
<dbReference type="FunFam" id="3.40.120.10:FF:000013">
    <property type="entry name" value="Phosphoacetylglucosamine mutase"/>
    <property type="match status" value="1"/>
</dbReference>
<dbReference type="GO" id="GO:0005975">
    <property type="term" value="P:carbohydrate metabolic process"/>
    <property type="evidence" value="ECO:0007669"/>
    <property type="project" value="InterPro"/>
</dbReference>